<organism evidence="1 2">
    <name type="scientific">Candidatus Ethanoperedens thermophilum</name>
    <dbReference type="NCBI Taxonomy" id="2766897"/>
    <lineage>
        <taxon>Archaea</taxon>
        <taxon>Methanobacteriati</taxon>
        <taxon>Methanobacteriota</taxon>
        <taxon>Stenosarchaea group</taxon>
        <taxon>Methanomicrobia</taxon>
        <taxon>Methanosarcinales</taxon>
        <taxon>Methanosarcinales incertae sedis</taxon>
        <taxon>GOM Arc I cluster</taxon>
        <taxon>Candidatus Ethanoperedens</taxon>
    </lineage>
</organism>
<dbReference type="PANTHER" id="PTHR39550">
    <property type="entry name" value="SLL0658 PROTEIN"/>
    <property type="match status" value="1"/>
</dbReference>
<comment type="caution">
    <text evidence="1">The sequence shown here is derived from an EMBL/GenBank/DDBJ whole genome shotgun (WGS) entry which is preliminary data.</text>
</comment>
<dbReference type="Pfam" id="PF11848">
    <property type="entry name" value="DUF3368"/>
    <property type="match status" value="1"/>
</dbReference>
<gene>
    <name evidence="1" type="ORF">GIS02_02955</name>
</gene>
<dbReference type="InterPro" id="IPR021799">
    <property type="entry name" value="PIN-like_prokaryotic"/>
</dbReference>
<sequence length="162" mass="18304">MPKVVCNSSPLIHLAKVGKLELLKGYFTEISIPEAVYRECVIDGKDREDAKRIENAAWIRVVDIKNIDLKKAFNTVLDEGESEAIVLALQESADLILLDDYEARELARTYGLKVTGTIGLLIKAKYEGDISSIDEMLKKLRRTGFWLSDDLYTKILRDEGEL</sequence>
<name>A0A848D7C5_9EURY</name>
<reference evidence="1" key="1">
    <citation type="journal article" date="2020" name="MBio">
        <title>'Candidatus Ethanoperedens,' a Thermophilic Genus of Archaea Mediating the Anaerobic Oxidation of Ethane.</title>
        <authorList>
            <person name="Hahn C.J."/>
            <person name="Laso-Perez R."/>
            <person name="Vulcano F."/>
            <person name="Vaziourakis K.M."/>
            <person name="Stokke R."/>
            <person name="Steen I.H."/>
            <person name="Teske A."/>
            <person name="Boetius A."/>
            <person name="Liebeke M."/>
            <person name="Amann R."/>
            <person name="Knittel K."/>
            <person name="Wegener G."/>
        </authorList>
    </citation>
    <scope>NUCLEOTIDE SEQUENCE</scope>
    <source>
        <strain evidence="1">GoM-Arc1-LC-WB58</strain>
    </source>
</reference>
<proteinExistence type="predicted"/>
<dbReference type="PANTHER" id="PTHR39550:SF1">
    <property type="entry name" value="SLL0658 PROTEIN"/>
    <property type="match status" value="1"/>
</dbReference>
<evidence type="ECO:0000313" key="1">
    <source>
        <dbReference type="EMBL" id="NMG83149.1"/>
    </source>
</evidence>
<dbReference type="AlphaFoldDB" id="A0A848D7C5"/>
<evidence type="ECO:0000313" key="2">
    <source>
        <dbReference type="Proteomes" id="UP000606580"/>
    </source>
</evidence>
<protein>
    <submittedName>
        <fullName evidence="1">DUF3368 domain-containing protein</fullName>
    </submittedName>
</protein>
<dbReference type="EMBL" id="WNEG01000056">
    <property type="protein sequence ID" value="NMG83149.1"/>
    <property type="molecule type" value="Genomic_DNA"/>
</dbReference>
<accession>A0A848D7C5</accession>
<dbReference type="Proteomes" id="UP000606580">
    <property type="component" value="Unassembled WGS sequence"/>
</dbReference>